<evidence type="ECO:0000256" key="1">
    <source>
        <dbReference type="SAM" id="Phobius"/>
    </source>
</evidence>
<evidence type="ECO:0000313" key="3">
    <source>
        <dbReference type="Proteomes" id="UP000042054"/>
    </source>
</evidence>
<dbReference type="RefSeq" id="WP_186374693.1">
    <property type="nucleotide sequence ID" value="NZ_CABIHU010000052.1"/>
</dbReference>
<sequence length="58" mass="6718">MITLILVASYFWMAGVVSEWAHDINGSKETVMGYAKALGTGITWPYWILPIWWKAWRT</sequence>
<dbReference type="EMBL" id="CTKE01000005">
    <property type="protein sequence ID" value="CQI88927.1"/>
    <property type="molecule type" value="Genomic_DNA"/>
</dbReference>
<name>A0A0U1HQW5_YERRO</name>
<keyword evidence="1" id="KW-0812">Transmembrane</keyword>
<keyword evidence="1" id="KW-1133">Transmembrane helix</keyword>
<proteinExistence type="predicted"/>
<organism evidence="2 3">
    <name type="scientific">Yersinia rohdei</name>
    <dbReference type="NCBI Taxonomy" id="29485"/>
    <lineage>
        <taxon>Bacteria</taxon>
        <taxon>Pseudomonadati</taxon>
        <taxon>Pseudomonadota</taxon>
        <taxon>Gammaproteobacteria</taxon>
        <taxon>Enterobacterales</taxon>
        <taxon>Yersiniaceae</taxon>
        <taxon>Yersinia</taxon>
    </lineage>
</organism>
<keyword evidence="1" id="KW-0472">Membrane</keyword>
<accession>A0A0U1HQW5</accession>
<feature type="transmembrane region" description="Helical" evidence="1">
    <location>
        <begin position="34"/>
        <end position="53"/>
    </location>
</feature>
<gene>
    <name evidence="2" type="ORF">ERS008555_01278</name>
</gene>
<evidence type="ECO:0000313" key="2">
    <source>
        <dbReference type="EMBL" id="CQI88927.1"/>
    </source>
</evidence>
<reference evidence="2 3" key="1">
    <citation type="submission" date="2015-03" db="EMBL/GenBank/DDBJ databases">
        <authorList>
            <person name="Murphy D."/>
        </authorList>
    </citation>
    <scope>NUCLEOTIDE SEQUENCE [LARGE SCALE GENOMIC DNA]</scope>
    <source>
        <strain evidence="2 3">68/02</strain>
    </source>
</reference>
<dbReference type="AlphaFoldDB" id="A0A0U1HQW5"/>
<dbReference type="Proteomes" id="UP000042054">
    <property type="component" value="Unassembled WGS sequence"/>
</dbReference>
<protein>
    <submittedName>
        <fullName evidence="2">Uncharacterized protein</fullName>
    </submittedName>
</protein>